<organism evidence="5 6">
    <name type="scientific">Ramlibacter lithotrophicus</name>
    <dbReference type="NCBI Taxonomy" id="2606681"/>
    <lineage>
        <taxon>Bacteria</taxon>
        <taxon>Pseudomonadati</taxon>
        <taxon>Pseudomonadota</taxon>
        <taxon>Betaproteobacteria</taxon>
        <taxon>Burkholderiales</taxon>
        <taxon>Comamonadaceae</taxon>
        <taxon>Ramlibacter</taxon>
    </lineage>
</organism>
<accession>A0A7X6DJ19</accession>
<dbReference type="InterPro" id="IPR000792">
    <property type="entry name" value="Tscrpt_reg_LuxR_C"/>
</dbReference>
<dbReference type="PROSITE" id="PS50043">
    <property type="entry name" value="HTH_LUXR_2"/>
    <property type="match status" value="1"/>
</dbReference>
<dbReference type="Gene3D" id="3.40.50.2300">
    <property type="match status" value="1"/>
</dbReference>
<dbReference type="PROSITE" id="PS00622">
    <property type="entry name" value="HTH_LUXR_1"/>
    <property type="match status" value="1"/>
</dbReference>
<dbReference type="GO" id="GO:0006355">
    <property type="term" value="P:regulation of DNA-templated transcription"/>
    <property type="evidence" value="ECO:0007669"/>
    <property type="project" value="InterPro"/>
</dbReference>
<dbReference type="CDD" id="cd06170">
    <property type="entry name" value="LuxR_C_like"/>
    <property type="match status" value="1"/>
</dbReference>
<evidence type="ECO:0000259" key="4">
    <source>
        <dbReference type="PROSITE" id="PS50043"/>
    </source>
</evidence>
<evidence type="ECO:0000313" key="5">
    <source>
        <dbReference type="EMBL" id="NKE68084.1"/>
    </source>
</evidence>
<protein>
    <submittedName>
        <fullName evidence="5">Response regulator transcription factor</fullName>
    </submittedName>
</protein>
<dbReference type="AlphaFoldDB" id="A0A7X6DJ19"/>
<dbReference type="PANTHER" id="PTHR44688:SF16">
    <property type="entry name" value="DNA-BINDING TRANSCRIPTIONAL ACTIVATOR DEVR_DOSR"/>
    <property type="match status" value="1"/>
</dbReference>
<reference evidence="5 6" key="1">
    <citation type="journal article" date="2020" name="Nature">
        <title>Bacterial chemolithoautotrophy via manganese oxidation.</title>
        <authorList>
            <person name="Yu H."/>
            <person name="Leadbetter J.R."/>
        </authorList>
    </citation>
    <scope>NUCLEOTIDE SEQUENCE [LARGE SCALE GENOMIC DNA]</scope>
    <source>
        <strain evidence="5 6">RBP-1</strain>
    </source>
</reference>
<proteinExistence type="predicted"/>
<dbReference type="SUPFAM" id="SSF46894">
    <property type="entry name" value="C-terminal effector domain of the bipartite response regulators"/>
    <property type="match status" value="1"/>
</dbReference>
<dbReference type="EMBL" id="VTOX01000009">
    <property type="protein sequence ID" value="NKE68084.1"/>
    <property type="molecule type" value="Genomic_DNA"/>
</dbReference>
<comment type="caution">
    <text evidence="5">The sequence shown here is derived from an EMBL/GenBank/DDBJ whole genome shotgun (WGS) entry which is preliminary data.</text>
</comment>
<dbReference type="Pfam" id="PF00196">
    <property type="entry name" value="GerE"/>
    <property type="match status" value="1"/>
</dbReference>
<dbReference type="PRINTS" id="PR00038">
    <property type="entry name" value="HTHLUXR"/>
</dbReference>
<dbReference type="GO" id="GO:0003677">
    <property type="term" value="F:DNA binding"/>
    <property type="evidence" value="ECO:0007669"/>
    <property type="project" value="UniProtKB-KW"/>
</dbReference>
<keyword evidence="6" id="KW-1185">Reference proteome</keyword>
<evidence type="ECO:0000256" key="2">
    <source>
        <dbReference type="ARBA" id="ARBA00023125"/>
    </source>
</evidence>
<gene>
    <name evidence="5" type="ORF">RAMLITH_19860</name>
</gene>
<dbReference type="SMART" id="SM00421">
    <property type="entry name" value="HTH_LUXR"/>
    <property type="match status" value="1"/>
</dbReference>
<feature type="domain" description="HTH luxR-type" evidence="4">
    <location>
        <begin position="71"/>
        <end position="136"/>
    </location>
</feature>
<dbReference type="InterPro" id="IPR016032">
    <property type="entry name" value="Sig_transdc_resp-reg_C-effctor"/>
</dbReference>
<keyword evidence="2" id="KW-0238">DNA-binding</keyword>
<dbReference type="PANTHER" id="PTHR44688">
    <property type="entry name" value="DNA-BINDING TRANSCRIPTIONAL ACTIVATOR DEVR_DOSR"/>
    <property type="match status" value="1"/>
</dbReference>
<keyword evidence="3" id="KW-0804">Transcription</keyword>
<sequence>MLLLCDLCTDRLVTSLVANGACGSVAAASDALLWAKAVLAVHRGECWFARSAVLQALRRQLAAHHHPPSASSQEERLLTTREREILSLIGAGMSNKEIGRVLSISDQTVKTHLHHIYVKLNRSGRYKAFVATPPPIASASRSAGAHAPPS</sequence>
<evidence type="ECO:0000256" key="3">
    <source>
        <dbReference type="ARBA" id="ARBA00023163"/>
    </source>
</evidence>
<evidence type="ECO:0000313" key="6">
    <source>
        <dbReference type="Proteomes" id="UP000521868"/>
    </source>
</evidence>
<dbReference type="Proteomes" id="UP000521868">
    <property type="component" value="Unassembled WGS sequence"/>
</dbReference>
<keyword evidence="1" id="KW-0805">Transcription regulation</keyword>
<evidence type="ECO:0000256" key="1">
    <source>
        <dbReference type="ARBA" id="ARBA00023015"/>
    </source>
</evidence>
<name>A0A7X6DJ19_9BURK</name>